<keyword evidence="7" id="KW-0807">Transducer</keyword>
<dbReference type="PANTHER" id="PTHR45695">
    <property type="entry name" value="LEUCOKININ RECEPTOR-RELATED"/>
    <property type="match status" value="1"/>
</dbReference>
<dbReference type="PANTHER" id="PTHR45695:SF15">
    <property type="entry name" value="OPSIN RH2"/>
    <property type="match status" value="1"/>
</dbReference>
<accession>A0A6P8I2Q8</accession>
<dbReference type="PRINTS" id="PR00237">
    <property type="entry name" value="GPCRRHODOPSN"/>
</dbReference>
<evidence type="ECO:0000256" key="7">
    <source>
        <dbReference type="ARBA" id="ARBA00023224"/>
    </source>
</evidence>
<keyword evidence="10" id="KW-1185">Reference proteome</keyword>
<reference evidence="11" key="1">
    <citation type="submission" date="2025-08" db="UniProtKB">
        <authorList>
            <consortium name="RefSeq"/>
        </authorList>
    </citation>
    <scope>IDENTIFICATION</scope>
    <source>
        <tissue evidence="11">Tentacle</tissue>
    </source>
</reference>
<dbReference type="KEGG" id="aten:116295463"/>
<keyword evidence="6" id="KW-0675">Receptor</keyword>
<feature type="domain" description="G-protein coupled receptors family 1 profile" evidence="9">
    <location>
        <begin position="37"/>
        <end position="328"/>
    </location>
</feature>
<dbReference type="Pfam" id="PF00001">
    <property type="entry name" value="7tm_1"/>
    <property type="match status" value="2"/>
</dbReference>
<sequence length="349" mass="39880">MDQNTIVEVKDYERNVDVYFKVLFSIDCALIVFGILANCVVLLVLFTSNKQHKSLSTFLIMYLSASDLVLRVVGLYTVVIRARKWTPLFHCKCLTFIQYTCCACVFTLLSGIAVDRYVHIIHPLKSLYFKPRKAVVIGSILVYSAAVSVSFLVSAETRDVRRRFWFQPHGPNSTRRAVEKFIPYPGESFSNSSNISMTTFDVNPERKTCVALGIGTLDGQVSITTYFTLVFVAPLFIMGYSYARIFFFLSKKARRTKISSHFARSRMKAVKMLIIVVLSFLCSWGPILVFDLLHAYNLTEEDFIHSFPRRPVLESLCYTSSIMNPVIYAFNDSSFRKSVKNIIQNFHVK</sequence>
<dbReference type="InterPro" id="IPR017452">
    <property type="entry name" value="GPCR_Rhodpsn_7TM"/>
</dbReference>
<dbReference type="AlphaFoldDB" id="A0A6P8I2Q8"/>
<evidence type="ECO:0000256" key="3">
    <source>
        <dbReference type="ARBA" id="ARBA00022989"/>
    </source>
</evidence>
<dbReference type="GO" id="GO:0004930">
    <property type="term" value="F:G protein-coupled receptor activity"/>
    <property type="evidence" value="ECO:0007669"/>
    <property type="project" value="UniProtKB-KW"/>
</dbReference>
<proteinExistence type="predicted"/>
<keyword evidence="2 8" id="KW-0812">Transmembrane</keyword>
<evidence type="ECO:0000256" key="2">
    <source>
        <dbReference type="ARBA" id="ARBA00022692"/>
    </source>
</evidence>
<dbReference type="InParanoid" id="A0A6P8I2Q8"/>
<dbReference type="GO" id="GO:0005886">
    <property type="term" value="C:plasma membrane"/>
    <property type="evidence" value="ECO:0007669"/>
    <property type="project" value="TreeGrafter"/>
</dbReference>
<dbReference type="SUPFAM" id="SSF81321">
    <property type="entry name" value="Family A G protein-coupled receptor-like"/>
    <property type="match status" value="1"/>
</dbReference>
<keyword evidence="3 8" id="KW-1133">Transmembrane helix</keyword>
<dbReference type="InterPro" id="IPR000276">
    <property type="entry name" value="GPCR_Rhodpsn"/>
</dbReference>
<feature type="transmembrane region" description="Helical" evidence="8">
    <location>
        <begin position="134"/>
        <end position="155"/>
    </location>
</feature>
<dbReference type="OrthoDB" id="6022667at2759"/>
<protein>
    <submittedName>
        <fullName evidence="11">QRFP-like peptide receptor</fullName>
    </submittedName>
</protein>
<evidence type="ECO:0000313" key="11">
    <source>
        <dbReference type="RefSeq" id="XP_031559135.1"/>
    </source>
</evidence>
<feature type="transmembrane region" description="Helical" evidence="8">
    <location>
        <begin position="58"/>
        <end position="76"/>
    </location>
</feature>
<evidence type="ECO:0000256" key="5">
    <source>
        <dbReference type="ARBA" id="ARBA00023136"/>
    </source>
</evidence>
<evidence type="ECO:0000313" key="10">
    <source>
        <dbReference type="Proteomes" id="UP000515163"/>
    </source>
</evidence>
<evidence type="ECO:0000256" key="1">
    <source>
        <dbReference type="ARBA" id="ARBA00004141"/>
    </source>
</evidence>
<evidence type="ECO:0000259" key="9">
    <source>
        <dbReference type="PROSITE" id="PS50262"/>
    </source>
</evidence>
<comment type="subcellular location">
    <subcellularLocation>
        <location evidence="1">Membrane</location>
        <topology evidence="1">Multi-pass membrane protein</topology>
    </subcellularLocation>
</comment>
<name>A0A6P8I2Q8_ACTTE</name>
<organism evidence="10 11">
    <name type="scientific">Actinia tenebrosa</name>
    <name type="common">Australian red waratah sea anemone</name>
    <dbReference type="NCBI Taxonomy" id="6105"/>
    <lineage>
        <taxon>Eukaryota</taxon>
        <taxon>Metazoa</taxon>
        <taxon>Cnidaria</taxon>
        <taxon>Anthozoa</taxon>
        <taxon>Hexacorallia</taxon>
        <taxon>Actiniaria</taxon>
        <taxon>Actiniidae</taxon>
        <taxon>Actinia</taxon>
    </lineage>
</organism>
<dbReference type="GeneID" id="116295463"/>
<feature type="transmembrane region" description="Helical" evidence="8">
    <location>
        <begin position="22"/>
        <end position="46"/>
    </location>
</feature>
<dbReference type="Gene3D" id="1.20.1070.10">
    <property type="entry name" value="Rhodopsin 7-helix transmembrane proteins"/>
    <property type="match status" value="1"/>
</dbReference>
<feature type="transmembrane region" description="Helical" evidence="8">
    <location>
        <begin position="96"/>
        <end position="114"/>
    </location>
</feature>
<gene>
    <name evidence="11" type="primary">LOC116295463</name>
</gene>
<keyword evidence="4" id="KW-0297">G-protein coupled receptor</keyword>
<feature type="transmembrane region" description="Helical" evidence="8">
    <location>
        <begin position="270"/>
        <end position="292"/>
    </location>
</feature>
<keyword evidence="5 8" id="KW-0472">Membrane</keyword>
<dbReference type="Proteomes" id="UP000515163">
    <property type="component" value="Unplaced"/>
</dbReference>
<dbReference type="RefSeq" id="XP_031559135.1">
    <property type="nucleotide sequence ID" value="XM_031703275.1"/>
</dbReference>
<dbReference type="CDD" id="cd00637">
    <property type="entry name" value="7tm_classA_rhodopsin-like"/>
    <property type="match status" value="1"/>
</dbReference>
<evidence type="ECO:0000256" key="6">
    <source>
        <dbReference type="ARBA" id="ARBA00023170"/>
    </source>
</evidence>
<evidence type="ECO:0000256" key="8">
    <source>
        <dbReference type="SAM" id="Phobius"/>
    </source>
</evidence>
<evidence type="ECO:0000256" key="4">
    <source>
        <dbReference type="ARBA" id="ARBA00023040"/>
    </source>
</evidence>
<feature type="transmembrane region" description="Helical" evidence="8">
    <location>
        <begin position="226"/>
        <end position="249"/>
    </location>
</feature>
<dbReference type="PROSITE" id="PS50262">
    <property type="entry name" value="G_PROTEIN_RECEP_F1_2"/>
    <property type="match status" value="1"/>
</dbReference>